<dbReference type="OrthoDB" id="9778870at2"/>
<keyword evidence="4 6" id="KW-0067">ATP-binding</keyword>
<dbReference type="InterPro" id="IPR015860">
    <property type="entry name" value="ABC_transpr_TagH-like"/>
</dbReference>
<dbReference type="InterPro" id="IPR003593">
    <property type="entry name" value="AAA+_ATPase"/>
</dbReference>
<dbReference type="CDD" id="cd03220">
    <property type="entry name" value="ABC_KpsT_Wzt"/>
    <property type="match status" value="1"/>
</dbReference>
<accession>A0A1H9CWV4</accession>
<dbReference type="EMBL" id="FOFA01000002">
    <property type="protein sequence ID" value="SEQ05619.1"/>
    <property type="molecule type" value="Genomic_DNA"/>
</dbReference>
<evidence type="ECO:0000259" key="5">
    <source>
        <dbReference type="PROSITE" id="PS50893"/>
    </source>
</evidence>
<evidence type="ECO:0000256" key="1">
    <source>
        <dbReference type="ARBA" id="ARBA00005417"/>
    </source>
</evidence>
<evidence type="ECO:0000313" key="6">
    <source>
        <dbReference type="EMBL" id="SEQ05619.1"/>
    </source>
</evidence>
<keyword evidence="7" id="KW-1185">Reference proteome</keyword>
<dbReference type="GO" id="GO:0005524">
    <property type="term" value="F:ATP binding"/>
    <property type="evidence" value="ECO:0007669"/>
    <property type="project" value="UniProtKB-KW"/>
</dbReference>
<protein>
    <submittedName>
        <fullName evidence="6">ABC-2 type transport system ATP-binding protein/lipopolysaccharide transport system ATP-binding protein</fullName>
    </submittedName>
</protein>
<dbReference type="GO" id="GO:0016887">
    <property type="term" value="F:ATP hydrolysis activity"/>
    <property type="evidence" value="ECO:0007669"/>
    <property type="project" value="InterPro"/>
</dbReference>
<dbReference type="STRING" id="1036181.SAMN05421756_102353"/>
<dbReference type="RefSeq" id="WP_091178237.1">
    <property type="nucleotide sequence ID" value="NZ_FOFA01000002.1"/>
</dbReference>
<evidence type="ECO:0000313" key="7">
    <source>
        <dbReference type="Proteomes" id="UP000198504"/>
    </source>
</evidence>
<dbReference type="GO" id="GO:0016020">
    <property type="term" value="C:membrane"/>
    <property type="evidence" value="ECO:0007669"/>
    <property type="project" value="InterPro"/>
</dbReference>
<feature type="domain" description="ABC transporter" evidence="5">
    <location>
        <begin position="4"/>
        <end position="249"/>
    </location>
</feature>
<keyword evidence="3" id="KW-0547">Nucleotide-binding</keyword>
<dbReference type="PROSITE" id="PS50893">
    <property type="entry name" value="ABC_TRANSPORTER_2"/>
    <property type="match status" value="1"/>
</dbReference>
<evidence type="ECO:0000256" key="2">
    <source>
        <dbReference type="ARBA" id="ARBA00022448"/>
    </source>
</evidence>
<gene>
    <name evidence="6" type="ORF">SAMN05421756_102353</name>
</gene>
<comment type="similarity">
    <text evidence="1">Belongs to the ABC transporter superfamily.</text>
</comment>
<dbReference type="PANTHER" id="PTHR46743:SF2">
    <property type="entry name" value="TEICHOIC ACIDS EXPORT ATP-BINDING PROTEIN TAGH"/>
    <property type="match status" value="1"/>
</dbReference>
<dbReference type="SMART" id="SM00382">
    <property type="entry name" value="AAA"/>
    <property type="match status" value="1"/>
</dbReference>
<dbReference type="AlphaFoldDB" id="A0A1H9CWV4"/>
<dbReference type="SUPFAM" id="SSF52540">
    <property type="entry name" value="P-loop containing nucleoside triphosphate hydrolases"/>
    <property type="match status" value="1"/>
</dbReference>
<evidence type="ECO:0000256" key="4">
    <source>
        <dbReference type="ARBA" id="ARBA00022840"/>
    </source>
</evidence>
<proteinExistence type="inferred from homology"/>
<name>A0A1H9CWV4_9ACTN</name>
<dbReference type="Pfam" id="PF00005">
    <property type="entry name" value="ABC_tran"/>
    <property type="match status" value="1"/>
</dbReference>
<dbReference type="InterPro" id="IPR050683">
    <property type="entry name" value="Bact_Polysacc_Export_ATP-bd"/>
</dbReference>
<dbReference type="GO" id="GO:0140359">
    <property type="term" value="F:ABC-type transporter activity"/>
    <property type="evidence" value="ECO:0007669"/>
    <property type="project" value="InterPro"/>
</dbReference>
<dbReference type="Gene3D" id="3.40.50.300">
    <property type="entry name" value="P-loop containing nucleotide triphosphate hydrolases"/>
    <property type="match status" value="1"/>
</dbReference>
<dbReference type="Proteomes" id="UP000198504">
    <property type="component" value="Unassembled WGS sequence"/>
</dbReference>
<dbReference type="InterPro" id="IPR027417">
    <property type="entry name" value="P-loop_NTPase"/>
</dbReference>
<keyword evidence="2" id="KW-0813">Transport</keyword>
<dbReference type="InterPro" id="IPR003439">
    <property type="entry name" value="ABC_transporter-like_ATP-bd"/>
</dbReference>
<reference evidence="7" key="1">
    <citation type="submission" date="2016-10" db="EMBL/GenBank/DDBJ databases">
        <authorList>
            <person name="Varghese N."/>
            <person name="Submissions S."/>
        </authorList>
    </citation>
    <scope>NUCLEOTIDE SEQUENCE [LARGE SCALE GENOMIC DNA]</scope>
    <source>
        <strain evidence="7">CGMCC 4.6856</strain>
    </source>
</reference>
<evidence type="ECO:0000256" key="3">
    <source>
        <dbReference type="ARBA" id="ARBA00022741"/>
    </source>
</evidence>
<sequence>MLRVELEHVSKRYRLGHRTNLREAITAAASRPLHGRTSRDELWSLRDVSLSVGDGEALGILGRNGAGKSTVLKILAGITAPTSGVSRTRGRVAPLLEVGTGFHPELTGRENVYLNGAVLGMSRRDITRRFSEIVEFSGVERFLDTPVKRYSSGMYLRLAFSVAAHLEPDVLVVDEILAVGDAEFQRRCLGRMQEAEQEGRTLVFVSHDLDSLARLCPRSVWLDAGEVRESGPSSEVVRHYLADGLAQGAAGRVLSAGPVTVHRVDVRTDQAPAGSPLLRDDPLVVEVDLELDEELPGVDLALYVSDTRSVRILDEALSDRTPGVLHRGRQRVRLRVPPMLNVGDFTVGLWVGTAHEDLVDEPAAATFSLHGHDRGRPDRVVVADLPFEVEPA</sequence>
<dbReference type="PANTHER" id="PTHR46743">
    <property type="entry name" value="TEICHOIC ACIDS EXPORT ATP-BINDING PROTEIN TAGH"/>
    <property type="match status" value="1"/>
</dbReference>
<organism evidence="6 7">
    <name type="scientific">Microlunatus flavus</name>
    <dbReference type="NCBI Taxonomy" id="1036181"/>
    <lineage>
        <taxon>Bacteria</taxon>
        <taxon>Bacillati</taxon>
        <taxon>Actinomycetota</taxon>
        <taxon>Actinomycetes</taxon>
        <taxon>Propionibacteriales</taxon>
        <taxon>Propionibacteriaceae</taxon>
        <taxon>Microlunatus</taxon>
    </lineage>
</organism>